<evidence type="ECO:0000313" key="2">
    <source>
        <dbReference type="Proteomes" id="UP000238479"/>
    </source>
</evidence>
<dbReference type="EMBL" id="PDCK01000045">
    <property type="protein sequence ID" value="PRQ16712.1"/>
    <property type="molecule type" value="Genomic_DNA"/>
</dbReference>
<keyword evidence="2" id="KW-1185">Reference proteome</keyword>
<protein>
    <submittedName>
        <fullName evidence="1">Uncharacterized protein</fullName>
    </submittedName>
</protein>
<evidence type="ECO:0000313" key="1">
    <source>
        <dbReference type="EMBL" id="PRQ16712.1"/>
    </source>
</evidence>
<dbReference type="Proteomes" id="UP000238479">
    <property type="component" value="Chromosome 7"/>
</dbReference>
<gene>
    <name evidence="1" type="ORF">RchiOBHm_Chr7g0187231</name>
</gene>
<comment type="caution">
    <text evidence="1">The sequence shown here is derived from an EMBL/GenBank/DDBJ whole genome shotgun (WGS) entry which is preliminary data.</text>
</comment>
<accession>A0A2P6P482</accession>
<organism evidence="1 2">
    <name type="scientific">Rosa chinensis</name>
    <name type="common">China rose</name>
    <dbReference type="NCBI Taxonomy" id="74649"/>
    <lineage>
        <taxon>Eukaryota</taxon>
        <taxon>Viridiplantae</taxon>
        <taxon>Streptophyta</taxon>
        <taxon>Embryophyta</taxon>
        <taxon>Tracheophyta</taxon>
        <taxon>Spermatophyta</taxon>
        <taxon>Magnoliopsida</taxon>
        <taxon>eudicotyledons</taxon>
        <taxon>Gunneridae</taxon>
        <taxon>Pentapetalae</taxon>
        <taxon>rosids</taxon>
        <taxon>fabids</taxon>
        <taxon>Rosales</taxon>
        <taxon>Rosaceae</taxon>
        <taxon>Rosoideae</taxon>
        <taxon>Rosoideae incertae sedis</taxon>
        <taxon>Rosa</taxon>
    </lineage>
</organism>
<name>A0A2P6P482_ROSCH</name>
<sequence length="52" mass="5835">MFGHGNVWSIGLDKNIYISVCSAMPSGFSPQYSSAYFLCSFNMRPSYKFSPI</sequence>
<dbReference type="Gramene" id="PRQ16712">
    <property type="protein sequence ID" value="PRQ16712"/>
    <property type="gene ID" value="RchiOBHm_Chr7g0187231"/>
</dbReference>
<proteinExistence type="predicted"/>
<dbReference type="AlphaFoldDB" id="A0A2P6P482"/>
<reference evidence="1 2" key="1">
    <citation type="journal article" date="2018" name="Nat. Genet.">
        <title>The Rosa genome provides new insights in the design of modern roses.</title>
        <authorList>
            <person name="Bendahmane M."/>
        </authorList>
    </citation>
    <scope>NUCLEOTIDE SEQUENCE [LARGE SCALE GENOMIC DNA]</scope>
    <source>
        <strain evidence="2">cv. Old Blush</strain>
    </source>
</reference>